<dbReference type="Proteomes" id="UP000733858">
    <property type="component" value="Unassembled WGS sequence"/>
</dbReference>
<evidence type="ECO:0000256" key="1">
    <source>
        <dbReference type="ARBA" id="ARBA00009437"/>
    </source>
</evidence>
<evidence type="ECO:0000256" key="5">
    <source>
        <dbReference type="ARBA" id="ARBA00023159"/>
    </source>
</evidence>
<dbReference type="InterPro" id="IPR050389">
    <property type="entry name" value="LysR-type_TF"/>
</dbReference>
<dbReference type="Pfam" id="PF00126">
    <property type="entry name" value="HTH_1"/>
    <property type="match status" value="1"/>
</dbReference>
<dbReference type="RefSeq" id="WP_222138530.1">
    <property type="nucleotide sequence ID" value="NZ_JAILYJ010000002.1"/>
</dbReference>
<keyword evidence="9" id="KW-1185">Reference proteome</keyword>
<dbReference type="PANTHER" id="PTHR30118:SF15">
    <property type="entry name" value="TRANSCRIPTIONAL REGULATORY PROTEIN"/>
    <property type="match status" value="1"/>
</dbReference>
<proteinExistence type="inferred from homology"/>
<evidence type="ECO:0000256" key="3">
    <source>
        <dbReference type="ARBA" id="ARBA00023015"/>
    </source>
</evidence>
<dbReference type="InterPro" id="IPR036390">
    <property type="entry name" value="WH_DNA-bd_sf"/>
</dbReference>
<keyword evidence="6" id="KW-0804">Transcription</keyword>
<evidence type="ECO:0000313" key="9">
    <source>
        <dbReference type="Proteomes" id="UP000733858"/>
    </source>
</evidence>
<sequence>MNEIVSIDHFNLWSFDLNLLVAFDALMKERSVTKAAVRLKIQQPAMSHNLGTLRTLLQDELFVRVGQVMQPTHRALRFAEAVEQILSRTQQAIVTPAAFEPGQAEQIFRIGFSSELEVLLVPRLAAMLNETAPGIRVLARAVNPEMVHKLLDDNVIDLGVGCYDDGNNRHRRSLLFEQSLMCCYNPKLLDLPQTLDRDSYVGLKHALVSQKDAIEGCIDDALKRINVRLDVSVAAPEFLTVLTAVLEAPLIATLPTRIVKRYAGLFGLAVADVPLDLTVSPISMVWSAASDNDPANRWMRSQVTQLVSPIAEFARNIA</sequence>
<dbReference type="InterPro" id="IPR036388">
    <property type="entry name" value="WH-like_DNA-bd_sf"/>
</dbReference>
<dbReference type="Gene3D" id="3.40.190.10">
    <property type="entry name" value="Periplasmic binding protein-like II"/>
    <property type="match status" value="2"/>
</dbReference>
<dbReference type="EMBL" id="JAILYJ010000002">
    <property type="protein sequence ID" value="MBY4628517.1"/>
    <property type="molecule type" value="Genomic_DNA"/>
</dbReference>
<dbReference type="SUPFAM" id="SSF46785">
    <property type="entry name" value="Winged helix' DNA-binding domain"/>
    <property type="match status" value="1"/>
</dbReference>
<dbReference type="PRINTS" id="PR00039">
    <property type="entry name" value="HTHLYSR"/>
</dbReference>
<comment type="caution">
    <text evidence="8">The sequence shown here is derived from an EMBL/GenBank/DDBJ whole genome shotgun (WGS) entry which is preliminary data.</text>
</comment>
<evidence type="ECO:0000259" key="7">
    <source>
        <dbReference type="PROSITE" id="PS50931"/>
    </source>
</evidence>
<evidence type="ECO:0000256" key="4">
    <source>
        <dbReference type="ARBA" id="ARBA00023125"/>
    </source>
</evidence>
<dbReference type="InterPro" id="IPR000847">
    <property type="entry name" value="LysR_HTH_N"/>
</dbReference>
<name>A0ABS7LUI9_9HYPH</name>
<organism evidence="8 9">
    <name type="scientific">Rhizobium croatiense</name>
    <dbReference type="NCBI Taxonomy" id="2867516"/>
    <lineage>
        <taxon>Bacteria</taxon>
        <taxon>Pseudomonadati</taxon>
        <taxon>Pseudomonadota</taxon>
        <taxon>Alphaproteobacteria</taxon>
        <taxon>Hyphomicrobiales</taxon>
        <taxon>Rhizobiaceae</taxon>
        <taxon>Rhizobium/Agrobacterium group</taxon>
        <taxon>Rhizobium</taxon>
    </lineage>
</organism>
<evidence type="ECO:0000313" key="8">
    <source>
        <dbReference type="EMBL" id="MBY4628517.1"/>
    </source>
</evidence>
<evidence type="ECO:0000256" key="6">
    <source>
        <dbReference type="ARBA" id="ARBA00023163"/>
    </source>
</evidence>
<keyword evidence="2" id="KW-0536">Nodulation</keyword>
<protein>
    <submittedName>
        <fullName evidence="8">LysR family transcriptional regulator</fullName>
    </submittedName>
</protein>
<dbReference type="PANTHER" id="PTHR30118">
    <property type="entry name" value="HTH-TYPE TRANSCRIPTIONAL REGULATOR LEUO-RELATED"/>
    <property type="match status" value="1"/>
</dbReference>
<evidence type="ECO:0000256" key="2">
    <source>
        <dbReference type="ARBA" id="ARBA00022458"/>
    </source>
</evidence>
<keyword evidence="5" id="KW-0010">Activator</keyword>
<keyword evidence="3" id="KW-0805">Transcription regulation</keyword>
<reference evidence="8 9" key="1">
    <citation type="submission" date="2021-08" db="EMBL/GenBank/DDBJ databases">
        <title>Rhizobium croatiense sp. nov. and Rhizobium redzepovicii sp. nov., two new species isolated from nodules of Phaseolus vulgaris in Croatia.</title>
        <authorList>
            <person name="Rajnovic I."/>
            <person name="Ramirez-Bahena M.H."/>
            <person name="Kajic S."/>
            <person name="Igual M.J."/>
            <person name="Peix A."/>
            <person name="Velazquez E."/>
            <person name="Sikora S."/>
        </authorList>
    </citation>
    <scope>NUCLEOTIDE SEQUENCE [LARGE SCALE GENOMIC DNA]</scope>
    <source>
        <strain evidence="8 9">13T</strain>
    </source>
</reference>
<keyword evidence="4" id="KW-0238">DNA-binding</keyword>
<gene>
    <name evidence="8" type="ORF">K6M89_04230</name>
</gene>
<dbReference type="PROSITE" id="PS50931">
    <property type="entry name" value="HTH_LYSR"/>
    <property type="match status" value="1"/>
</dbReference>
<dbReference type="Gene3D" id="1.10.10.10">
    <property type="entry name" value="Winged helix-like DNA-binding domain superfamily/Winged helix DNA-binding domain"/>
    <property type="match status" value="1"/>
</dbReference>
<dbReference type="InterPro" id="IPR005119">
    <property type="entry name" value="LysR_subst-bd"/>
</dbReference>
<dbReference type="Pfam" id="PF03466">
    <property type="entry name" value="LysR_substrate"/>
    <property type="match status" value="1"/>
</dbReference>
<accession>A0ABS7LUI9</accession>
<feature type="domain" description="HTH lysR-type" evidence="7">
    <location>
        <begin position="15"/>
        <end position="72"/>
    </location>
</feature>
<dbReference type="SUPFAM" id="SSF53850">
    <property type="entry name" value="Periplasmic binding protein-like II"/>
    <property type="match status" value="1"/>
</dbReference>
<comment type="similarity">
    <text evidence="1">Belongs to the LysR transcriptional regulatory family.</text>
</comment>